<dbReference type="Pfam" id="PF01636">
    <property type="entry name" value="APH"/>
    <property type="match status" value="1"/>
</dbReference>
<keyword evidence="3" id="KW-1185">Reference proteome</keyword>
<proteinExistence type="predicted"/>
<name>A0A165LLM9_EXIGL</name>
<evidence type="ECO:0000313" key="2">
    <source>
        <dbReference type="EMBL" id="KZV98018.1"/>
    </source>
</evidence>
<dbReference type="InterPro" id="IPR015897">
    <property type="entry name" value="CHK_kinase-like"/>
</dbReference>
<dbReference type="Proteomes" id="UP000077266">
    <property type="component" value="Unassembled WGS sequence"/>
</dbReference>
<protein>
    <recommendedName>
        <fullName evidence="1">CHK kinase-like domain-containing protein</fullName>
    </recommendedName>
</protein>
<evidence type="ECO:0000259" key="1">
    <source>
        <dbReference type="SMART" id="SM00587"/>
    </source>
</evidence>
<dbReference type="SMART" id="SM00587">
    <property type="entry name" value="CHK"/>
    <property type="match status" value="1"/>
</dbReference>
<gene>
    <name evidence="2" type="ORF">EXIGLDRAFT_832467</name>
</gene>
<dbReference type="InParanoid" id="A0A165LLM9"/>
<dbReference type="PANTHER" id="PTHR11012">
    <property type="entry name" value="PROTEIN KINASE-LIKE DOMAIN-CONTAINING"/>
    <property type="match status" value="1"/>
</dbReference>
<reference evidence="2 3" key="1">
    <citation type="journal article" date="2016" name="Mol. Biol. Evol.">
        <title>Comparative Genomics of Early-Diverging Mushroom-Forming Fungi Provides Insights into the Origins of Lignocellulose Decay Capabilities.</title>
        <authorList>
            <person name="Nagy L.G."/>
            <person name="Riley R."/>
            <person name="Tritt A."/>
            <person name="Adam C."/>
            <person name="Daum C."/>
            <person name="Floudas D."/>
            <person name="Sun H."/>
            <person name="Yadav J.S."/>
            <person name="Pangilinan J."/>
            <person name="Larsson K.H."/>
            <person name="Matsuura K."/>
            <person name="Barry K."/>
            <person name="Labutti K."/>
            <person name="Kuo R."/>
            <person name="Ohm R.A."/>
            <person name="Bhattacharya S.S."/>
            <person name="Shirouzu T."/>
            <person name="Yoshinaga Y."/>
            <person name="Martin F.M."/>
            <person name="Grigoriev I.V."/>
            <person name="Hibbett D.S."/>
        </authorList>
    </citation>
    <scope>NUCLEOTIDE SEQUENCE [LARGE SCALE GENOMIC DNA]</scope>
    <source>
        <strain evidence="2 3">HHB12029</strain>
    </source>
</reference>
<dbReference type="InterPro" id="IPR011009">
    <property type="entry name" value="Kinase-like_dom_sf"/>
</dbReference>
<feature type="domain" description="CHK kinase-like" evidence="1">
    <location>
        <begin position="119"/>
        <end position="284"/>
    </location>
</feature>
<sequence>MNRDHAGLDTPEMSPRRACVDLDVAALLPSLDVADCAHVAALWSSYGHIYRVTIRKEDGDVSMILKHIYPPHSEHASLSHARKLLSYSVERYFYDHFAPRLPATVAVAKRHPTSAPGTLLLDDLSPTFPRSVDDGNLDLDDTRTALLWLASFHATFWGEQGSIPPPVAGMSTSDDHNHELAQVKEDGEGGFVLPWVEKINEALSTERKSGRSSLLHGDVKSENIIFAPDGRVAFYDFQYVGSGSPAVDVVCLLAKSVQVGLLEGEGESELLRFYFDALSRNLPDRVHYPWKAFARAVDLAIVDWCRFMAGWGFWGNDRWVLRRARGIVKGWNDGGFDAAA</sequence>
<dbReference type="Gene3D" id="3.90.1200.10">
    <property type="match status" value="1"/>
</dbReference>
<organism evidence="2 3">
    <name type="scientific">Exidia glandulosa HHB12029</name>
    <dbReference type="NCBI Taxonomy" id="1314781"/>
    <lineage>
        <taxon>Eukaryota</taxon>
        <taxon>Fungi</taxon>
        <taxon>Dikarya</taxon>
        <taxon>Basidiomycota</taxon>
        <taxon>Agaricomycotina</taxon>
        <taxon>Agaricomycetes</taxon>
        <taxon>Auriculariales</taxon>
        <taxon>Exidiaceae</taxon>
        <taxon>Exidia</taxon>
    </lineage>
</organism>
<accession>A0A165LLM9</accession>
<dbReference type="OrthoDB" id="411145at2759"/>
<dbReference type="PANTHER" id="PTHR11012:SF30">
    <property type="entry name" value="PROTEIN KINASE-LIKE DOMAIN-CONTAINING"/>
    <property type="match status" value="1"/>
</dbReference>
<dbReference type="EMBL" id="KV425923">
    <property type="protein sequence ID" value="KZV98018.1"/>
    <property type="molecule type" value="Genomic_DNA"/>
</dbReference>
<dbReference type="InterPro" id="IPR002575">
    <property type="entry name" value="Aminoglycoside_PTrfase"/>
</dbReference>
<dbReference type="SUPFAM" id="SSF56112">
    <property type="entry name" value="Protein kinase-like (PK-like)"/>
    <property type="match status" value="1"/>
</dbReference>
<dbReference type="AlphaFoldDB" id="A0A165LLM9"/>
<evidence type="ECO:0000313" key="3">
    <source>
        <dbReference type="Proteomes" id="UP000077266"/>
    </source>
</evidence>